<accession>A0A8C3QKZ5</accession>
<evidence type="ECO:0000313" key="10">
    <source>
        <dbReference type="Ensembl" id="ENSCRFP00000007570.1"/>
    </source>
</evidence>
<evidence type="ECO:0000256" key="7">
    <source>
        <dbReference type="PROSITE-ProRule" id="PRU00042"/>
    </source>
</evidence>
<name>A0A8C3QKZ5_9PASS</name>
<dbReference type="GO" id="GO:0000981">
    <property type="term" value="F:DNA-binding transcription factor activity, RNA polymerase II-specific"/>
    <property type="evidence" value="ECO:0007669"/>
    <property type="project" value="TreeGrafter"/>
</dbReference>
<dbReference type="SUPFAM" id="SSF57667">
    <property type="entry name" value="beta-beta-alpha zinc fingers"/>
    <property type="match status" value="2"/>
</dbReference>
<dbReference type="Proteomes" id="UP000694396">
    <property type="component" value="Unplaced"/>
</dbReference>
<reference evidence="10" key="2">
    <citation type="submission" date="2025-09" db="UniProtKB">
        <authorList>
            <consortium name="Ensembl"/>
        </authorList>
    </citation>
    <scope>IDENTIFICATION</scope>
</reference>
<dbReference type="PANTHER" id="PTHR23226">
    <property type="entry name" value="ZINC FINGER AND SCAN DOMAIN-CONTAINING"/>
    <property type="match status" value="1"/>
</dbReference>
<evidence type="ECO:0000256" key="2">
    <source>
        <dbReference type="ARBA" id="ARBA00022723"/>
    </source>
</evidence>
<keyword evidence="11" id="KW-1185">Reference proteome</keyword>
<dbReference type="GO" id="GO:0008270">
    <property type="term" value="F:zinc ion binding"/>
    <property type="evidence" value="ECO:0007669"/>
    <property type="project" value="UniProtKB-KW"/>
</dbReference>
<evidence type="ECO:0000259" key="9">
    <source>
        <dbReference type="PROSITE" id="PS50157"/>
    </source>
</evidence>
<dbReference type="InterPro" id="IPR013087">
    <property type="entry name" value="Znf_C2H2_type"/>
</dbReference>
<sequence>GPALPQSRMKRRERGRGGAEVSARSVCRGSESTPPLSHLKGRGSWPQIFQGVLSGLGTEDERLTLCQESGQISSWTSEVVEKPHGGEKPHKCLECGKGFSYSSNLIHSNLVEQQKIHTVEKPYECGECGKSFGWSSGLIQHQVIHTMEWPYKCWECGKSFRWSSDLIPAHPQCGKALWVWGMWEEQGAGDPWSW</sequence>
<protein>
    <recommendedName>
        <fullName evidence="9">C2H2-type domain-containing protein</fullName>
    </recommendedName>
</protein>
<feature type="domain" description="C2H2-type" evidence="9">
    <location>
        <begin position="90"/>
        <end position="122"/>
    </location>
</feature>
<comment type="subcellular location">
    <subcellularLocation>
        <location evidence="1">Nucleus</location>
    </subcellularLocation>
</comment>
<dbReference type="SMART" id="SM00355">
    <property type="entry name" value="ZnF_C2H2"/>
    <property type="match status" value="1"/>
</dbReference>
<keyword evidence="2" id="KW-0479">Metal-binding</keyword>
<dbReference type="InterPro" id="IPR036236">
    <property type="entry name" value="Znf_C2H2_sf"/>
</dbReference>
<dbReference type="PANTHER" id="PTHR23226:SF366">
    <property type="entry name" value="ZINC FINGER PROTEIN ZFP2"/>
    <property type="match status" value="1"/>
</dbReference>
<evidence type="ECO:0000256" key="3">
    <source>
        <dbReference type="ARBA" id="ARBA00022737"/>
    </source>
</evidence>
<evidence type="ECO:0000256" key="5">
    <source>
        <dbReference type="ARBA" id="ARBA00022833"/>
    </source>
</evidence>
<dbReference type="FunFam" id="3.30.160.60:FF:000206">
    <property type="entry name" value="zinc finger protein 202 isoform X1"/>
    <property type="match status" value="1"/>
</dbReference>
<dbReference type="GO" id="GO:0000978">
    <property type="term" value="F:RNA polymerase II cis-regulatory region sequence-specific DNA binding"/>
    <property type="evidence" value="ECO:0007669"/>
    <property type="project" value="TreeGrafter"/>
</dbReference>
<dbReference type="GO" id="GO:0005634">
    <property type="term" value="C:nucleus"/>
    <property type="evidence" value="ECO:0007669"/>
    <property type="project" value="UniProtKB-SubCell"/>
</dbReference>
<reference evidence="10" key="1">
    <citation type="submission" date="2025-08" db="UniProtKB">
        <authorList>
            <consortium name="Ensembl"/>
        </authorList>
    </citation>
    <scope>IDENTIFICATION</scope>
</reference>
<evidence type="ECO:0000256" key="6">
    <source>
        <dbReference type="ARBA" id="ARBA00023242"/>
    </source>
</evidence>
<dbReference type="Gene3D" id="3.30.160.60">
    <property type="entry name" value="Classic Zinc Finger"/>
    <property type="match status" value="3"/>
</dbReference>
<feature type="region of interest" description="Disordered" evidence="8">
    <location>
        <begin position="1"/>
        <end position="42"/>
    </location>
</feature>
<proteinExistence type="predicted"/>
<dbReference type="FunFam" id="3.30.160.60:FF:000176">
    <property type="entry name" value="zinc finger protein 70"/>
    <property type="match status" value="2"/>
</dbReference>
<keyword evidence="6" id="KW-0539">Nucleus</keyword>
<evidence type="ECO:0000256" key="4">
    <source>
        <dbReference type="ARBA" id="ARBA00022771"/>
    </source>
</evidence>
<dbReference type="Ensembl" id="ENSCRFT00000007839.1">
    <property type="protein sequence ID" value="ENSCRFP00000007570.1"/>
    <property type="gene ID" value="ENSCRFG00000005966.1"/>
</dbReference>
<evidence type="ECO:0000256" key="8">
    <source>
        <dbReference type="SAM" id="MobiDB-lite"/>
    </source>
</evidence>
<dbReference type="Pfam" id="PF00096">
    <property type="entry name" value="zf-C2H2"/>
    <property type="match status" value="2"/>
</dbReference>
<keyword evidence="5" id="KW-0862">Zinc</keyword>
<feature type="domain" description="C2H2-type" evidence="9">
    <location>
        <begin position="123"/>
        <end position="150"/>
    </location>
</feature>
<keyword evidence="3" id="KW-0677">Repeat</keyword>
<organism evidence="10 11">
    <name type="scientific">Cyanoderma ruficeps</name>
    <name type="common">rufous-capped babbler</name>
    <dbReference type="NCBI Taxonomy" id="181631"/>
    <lineage>
        <taxon>Eukaryota</taxon>
        <taxon>Metazoa</taxon>
        <taxon>Chordata</taxon>
        <taxon>Craniata</taxon>
        <taxon>Vertebrata</taxon>
        <taxon>Euteleostomi</taxon>
        <taxon>Archelosauria</taxon>
        <taxon>Archosauria</taxon>
        <taxon>Dinosauria</taxon>
        <taxon>Saurischia</taxon>
        <taxon>Theropoda</taxon>
        <taxon>Coelurosauria</taxon>
        <taxon>Aves</taxon>
        <taxon>Neognathae</taxon>
        <taxon>Neoaves</taxon>
        <taxon>Telluraves</taxon>
        <taxon>Australaves</taxon>
        <taxon>Passeriformes</taxon>
        <taxon>Sylvioidea</taxon>
        <taxon>Timaliidae</taxon>
        <taxon>Cyanoderma</taxon>
    </lineage>
</organism>
<evidence type="ECO:0000256" key="1">
    <source>
        <dbReference type="ARBA" id="ARBA00004123"/>
    </source>
</evidence>
<dbReference type="PROSITE" id="PS50157">
    <property type="entry name" value="ZINC_FINGER_C2H2_2"/>
    <property type="match status" value="2"/>
</dbReference>
<dbReference type="AlphaFoldDB" id="A0A8C3QKZ5"/>
<keyword evidence="4 7" id="KW-0863">Zinc-finger</keyword>
<evidence type="ECO:0000313" key="11">
    <source>
        <dbReference type="Proteomes" id="UP000694396"/>
    </source>
</evidence>
<dbReference type="PROSITE" id="PS00028">
    <property type="entry name" value="ZINC_FINGER_C2H2_1"/>
    <property type="match status" value="1"/>
</dbReference>